<name>A0A2N3N0T4_9PEZI</name>
<feature type="region of interest" description="Disordered" evidence="1">
    <location>
        <begin position="1"/>
        <end position="71"/>
    </location>
</feature>
<feature type="compositionally biased region" description="Polar residues" evidence="1">
    <location>
        <begin position="1"/>
        <end position="14"/>
    </location>
</feature>
<comment type="caution">
    <text evidence="2">The sequence shown here is derived from an EMBL/GenBank/DDBJ whole genome shotgun (WGS) entry which is preliminary data.</text>
</comment>
<dbReference type="OrthoDB" id="442243at2759"/>
<feature type="region of interest" description="Disordered" evidence="1">
    <location>
        <begin position="493"/>
        <end position="523"/>
    </location>
</feature>
<evidence type="ECO:0008006" key="4">
    <source>
        <dbReference type="Google" id="ProtNLM"/>
    </source>
</evidence>
<protein>
    <recommendedName>
        <fullName evidence="4">DUF676 domain-containing protein</fullName>
    </recommendedName>
</protein>
<dbReference type="Proteomes" id="UP000233524">
    <property type="component" value="Unassembled WGS sequence"/>
</dbReference>
<dbReference type="InParanoid" id="A0A2N3N0T4"/>
<organism evidence="2 3">
    <name type="scientific">Lomentospora prolificans</name>
    <dbReference type="NCBI Taxonomy" id="41688"/>
    <lineage>
        <taxon>Eukaryota</taxon>
        <taxon>Fungi</taxon>
        <taxon>Dikarya</taxon>
        <taxon>Ascomycota</taxon>
        <taxon>Pezizomycotina</taxon>
        <taxon>Sordariomycetes</taxon>
        <taxon>Hypocreomycetidae</taxon>
        <taxon>Microascales</taxon>
        <taxon>Microascaceae</taxon>
        <taxon>Lomentospora</taxon>
    </lineage>
</organism>
<dbReference type="AlphaFoldDB" id="A0A2N3N0T4"/>
<feature type="region of interest" description="Disordered" evidence="1">
    <location>
        <begin position="630"/>
        <end position="663"/>
    </location>
</feature>
<dbReference type="PANTHER" id="PTHR47842">
    <property type="entry name" value="EXPRESSED PROTEIN"/>
    <property type="match status" value="1"/>
</dbReference>
<dbReference type="STRING" id="41688.A0A2N3N0T4"/>
<dbReference type="EMBL" id="NLAX01001139">
    <property type="protein sequence ID" value="PKS06039.1"/>
    <property type="molecule type" value="Genomic_DNA"/>
</dbReference>
<gene>
    <name evidence="2" type="ORF">jhhlp_007873</name>
</gene>
<reference evidence="2 3" key="1">
    <citation type="journal article" date="2017" name="G3 (Bethesda)">
        <title>First Draft Genome Sequence of the Pathogenic Fungus Lomentospora prolificans (Formerly Scedosporium prolificans).</title>
        <authorList>
            <person name="Luo R."/>
            <person name="Zimin A."/>
            <person name="Workman R."/>
            <person name="Fan Y."/>
            <person name="Pertea G."/>
            <person name="Grossman N."/>
            <person name="Wear M.P."/>
            <person name="Jia B."/>
            <person name="Miller H."/>
            <person name="Casadevall A."/>
            <person name="Timp W."/>
            <person name="Zhang S.X."/>
            <person name="Salzberg S.L."/>
        </authorList>
    </citation>
    <scope>NUCLEOTIDE SEQUENCE [LARGE SCALE GENOMIC DNA]</scope>
    <source>
        <strain evidence="2 3">JHH-5317</strain>
    </source>
</reference>
<accession>A0A2N3N0T4</accession>
<evidence type="ECO:0000313" key="2">
    <source>
        <dbReference type="EMBL" id="PKS06039.1"/>
    </source>
</evidence>
<dbReference type="VEuPathDB" id="FungiDB:jhhlp_007873"/>
<evidence type="ECO:0000313" key="3">
    <source>
        <dbReference type="Proteomes" id="UP000233524"/>
    </source>
</evidence>
<sequence>MSNPKTQRRQTSYLYSGDSDSDIPEKTRSETPSTTSTPRKDDDAPMIYLDPNGGPPGRERVRKTRIKSRESSGAEKSSLKIKIELDLEVELNLYARIKGDVTISLIIFIRSLIKMSRTLLLCFIHGFKGTDDTFRAFPDDLKKRVSEQLPDHRVESVVYPKYETKGDLSQASEAFLEWGFVAADTLFLALNERASGGTSEAPIFPLIQGILTFDTPYNGLARSMFVYGAFSNYQKVSNVFNVMSTLSVAAPAGLSRLAAKRAAGRAAAASGPSSSPAWKAWQLVAVRTGTVGAIAAGGVAAYMHREAIIKGLRSVKNLNKESIIEGYQQGVGALGQGLAYINRGNVGQSYAWLSGHFTFVGALLKPNELSRRLERLAALQGVGVHDIYCSLGENGYWSGGYFVPERTFCAIPEPDHAAYRLFSRYVIGEARDEIQAHLGMFQPKTNSGYERMTEEAAKLATEWFLSEKDIVDDAKFRDAPPEEAAEDNFVKETLKEEGQVPPTATEKEKSDTETDGQPEVPDVSPVDIAAAASVVPLPDDADGDLMDTAVADTEEKKTYMKYLFQIAQQTGTGIKDTWFSKMPSLPSSTSSLIPPMPSVSMPSVSLPSVSMPSVSMPSVSMPSVNIFHKKAASTETDATPAEGGEEKQGDGEDVVNKPTTQDS</sequence>
<proteinExistence type="predicted"/>
<keyword evidence="3" id="KW-1185">Reference proteome</keyword>
<dbReference type="PANTHER" id="PTHR47842:SF2">
    <property type="entry name" value="DUF676 DOMAIN-CONTAINING PROTEIN"/>
    <property type="match status" value="1"/>
</dbReference>
<evidence type="ECO:0000256" key="1">
    <source>
        <dbReference type="SAM" id="MobiDB-lite"/>
    </source>
</evidence>